<dbReference type="RefSeq" id="WP_188577864.1">
    <property type="nucleotide sequence ID" value="NZ_BMCT01000002.1"/>
</dbReference>
<evidence type="ECO:0000256" key="1">
    <source>
        <dbReference type="SAM" id="Phobius"/>
    </source>
</evidence>
<proteinExistence type="predicted"/>
<keyword evidence="1" id="KW-0472">Membrane</keyword>
<dbReference type="Proteomes" id="UP000606044">
    <property type="component" value="Unassembled WGS sequence"/>
</dbReference>
<evidence type="ECO:0000259" key="3">
    <source>
        <dbReference type="Pfam" id="PF26629"/>
    </source>
</evidence>
<feature type="transmembrane region" description="Helical" evidence="1">
    <location>
        <begin position="374"/>
        <end position="398"/>
    </location>
</feature>
<dbReference type="InterPro" id="IPR029044">
    <property type="entry name" value="Nucleotide-diphossugar_trans"/>
</dbReference>
<evidence type="ECO:0000313" key="4">
    <source>
        <dbReference type="EMBL" id="GGF59682.1"/>
    </source>
</evidence>
<reference evidence="4" key="2">
    <citation type="submission" date="2020-09" db="EMBL/GenBank/DDBJ databases">
        <authorList>
            <person name="Sun Q."/>
            <person name="Sedlacek I."/>
        </authorList>
    </citation>
    <scope>NUCLEOTIDE SEQUENCE</scope>
    <source>
        <strain evidence="4">CCM 7897</strain>
    </source>
</reference>
<dbReference type="SUPFAM" id="SSF53448">
    <property type="entry name" value="Nucleotide-diphospho-sugar transferases"/>
    <property type="match status" value="1"/>
</dbReference>
<keyword evidence="5" id="KW-1185">Reference proteome</keyword>
<feature type="domain" description="Glycosyltransferase 2-like" evidence="2">
    <location>
        <begin position="26"/>
        <end position="186"/>
    </location>
</feature>
<evidence type="ECO:0000259" key="2">
    <source>
        <dbReference type="Pfam" id="PF00535"/>
    </source>
</evidence>
<dbReference type="PANTHER" id="PTHR48090:SF7">
    <property type="entry name" value="RFBJ PROTEIN"/>
    <property type="match status" value="1"/>
</dbReference>
<reference evidence="4" key="1">
    <citation type="journal article" date="2014" name="Int. J. Syst. Evol. Microbiol.">
        <title>Complete genome sequence of Corynebacterium casei LMG S-19264T (=DSM 44701T), isolated from a smear-ripened cheese.</title>
        <authorList>
            <consortium name="US DOE Joint Genome Institute (JGI-PGF)"/>
            <person name="Walter F."/>
            <person name="Albersmeier A."/>
            <person name="Kalinowski J."/>
            <person name="Ruckert C."/>
        </authorList>
    </citation>
    <scope>NUCLEOTIDE SEQUENCE</scope>
    <source>
        <strain evidence="4">CCM 7897</strain>
    </source>
</reference>
<sequence>MTQQARAHADERFSESAGAGEAVELTILMPCLNEAETLGVCVDKAMAYLARSGISGEVLIADNGSTDGSQAIATAGGARVVPVPERGYGAALKGGIAAARGRYIIMGDADDSYDFSQLDAFVSKLREGKDIVMGNRFQGGIGPGAMPFLHRYLGNPVLSYLGRLFFKINVGDFHCGLRGFNTQAVRGLRLETSGMEFASEMVVRASIAGLDITEVPTTLKKDGRSRPPHLKTWRDGWRHLRFLLVYSPRWLFFYPGLALVLLGTVGLAALFPGPLKLFGGIRLDIHTFLVAAMTVLVGVQAMSFGVVARRYGALLGFLPASEDLERVLHSFSLEWVLRAALVLAIFGVGFQIWAFSSWAATGFGDLTFGYTMRVLILGLTALVAAIQLALTAFLASVVEMPFKR</sequence>
<name>A0A917BWJ2_9HYPH</name>
<dbReference type="Pfam" id="PF26629">
    <property type="entry name" value="GT2_TM_C"/>
    <property type="match status" value="1"/>
</dbReference>
<feature type="transmembrane region" description="Helical" evidence="1">
    <location>
        <begin position="335"/>
        <end position="354"/>
    </location>
</feature>
<organism evidence="4 5">
    <name type="scientific">Azorhizobium oxalatiphilum</name>
    <dbReference type="NCBI Taxonomy" id="980631"/>
    <lineage>
        <taxon>Bacteria</taxon>
        <taxon>Pseudomonadati</taxon>
        <taxon>Pseudomonadota</taxon>
        <taxon>Alphaproteobacteria</taxon>
        <taxon>Hyphomicrobiales</taxon>
        <taxon>Xanthobacteraceae</taxon>
        <taxon>Azorhizobium</taxon>
    </lineage>
</organism>
<dbReference type="InterPro" id="IPR050256">
    <property type="entry name" value="Glycosyltransferase_2"/>
</dbReference>
<accession>A0A917BWJ2</accession>
<feature type="domain" description="Low-salt glycan biosynthesis hexosyltransferase Agl6 C-terminal transmembrane region" evidence="3">
    <location>
        <begin position="306"/>
        <end position="398"/>
    </location>
</feature>
<dbReference type="Gene3D" id="3.90.550.10">
    <property type="entry name" value="Spore Coat Polysaccharide Biosynthesis Protein SpsA, Chain A"/>
    <property type="match status" value="1"/>
</dbReference>
<dbReference type="InterPro" id="IPR058718">
    <property type="entry name" value="Agl6_TM_C"/>
</dbReference>
<keyword evidence="1" id="KW-0812">Transmembrane</keyword>
<dbReference type="CDD" id="cd04179">
    <property type="entry name" value="DPM_DPG-synthase_like"/>
    <property type="match status" value="1"/>
</dbReference>
<dbReference type="PANTHER" id="PTHR48090">
    <property type="entry name" value="UNDECAPRENYL-PHOSPHATE 4-DEOXY-4-FORMAMIDO-L-ARABINOSE TRANSFERASE-RELATED"/>
    <property type="match status" value="1"/>
</dbReference>
<dbReference type="AlphaFoldDB" id="A0A917BWJ2"/>
<comment type="caution">
    <text evidence="4">The sequence shown here is derived from an EMBL/GenBank/DDBJ whole genome shotgun (WGS) entry which is preliminary data.</text>
</comment>
<feature type="transmembrane region" description="Helical" evidence="1">
    <location>
        <begin position="285"/>
        <end position="308"/>
    </location>
</feature>
<dbReference type="EMBL" id="BMCT01000002">
    <property type="protein sequence ID" value="GGF59682.1"/>
    <property type="molecule type" value="Genomic_DNA"/>
</dbReference>
<keyword evidence="1" id="KW-1133">Transmembrane helix</keyword>
<feature type="transmembrane region" description="Helical" evidence="1">
    <location>
        <begin position="251"/>
        <end position="273"/>
    </location>
</feature>
<gene>
    <name evidence="4" type="ORF">GCM10007301_19270</name>
</gene>
<protein>
    <submittedName>
        <fullName evidence="4">Dolichol-P-glucose synthetase</fullName>
    </submittedName>
</protein>
<evidence type="ECO:0000313" key="5">
    <source>
        <dbReference type="Proteomes" id="UP000606044"/>
    </source>
</evidence>
<dbReference type="InterPro" id="IPR001173">
    <property type="entry name" value="Glyco_trans_2-like"/>
</dbReference>
<dbReference type="Pfam" id="PF00535">
    <property type="entry name" value="Glycos_transf_2"/>
    <property type="match status" value="1"/>
</dbReference>